<feature type="domain" description="Xylanolytic transcriptional activator regulatory" evidence="7">
    <location>
        <begin position="289"/>
        <end position="364"/>
    </location>
</feature>
<keyword evidence="5" id="KW-0804">Transcription</keyword>
<evidence type="ECO:0000256" key="5">
    <source>
        <dbReference type="ARBA" id="ARBA00023163"/>
    </source>
</evidence>
<dbReference type="InParanoid" id="A0A1Y1ZDH1"/>
<evidence type="ECO:0000313" key="8">
    <source>
        <dbReference type="EMBL" id="ORY07865.1"/>
    </source>
</evidence>
<organism evidence="8 9">
    <name type="scientific">Basidiobolus meristosporus CBS 931.73</name>
    <dbReference type="NCBI Taxonomy" id="1314790"/>
    <lineage>
        <taxon>Eukaryota</taxon>
        <taxon>Fungi</taxon>
        <taxon>Fungi incertae sedis</taxon>
        <taxon>Zoopagomycota</taxon>
        <taxon>Entomophthoromycotina</taxon>
        <taxon>Basidiobolomycetes</taxon>
        <taxon>Basidiobolales</taxon>
        <taxon>Basidiobolaceae</taxon>
        <taxon>Basidiobolus</taxon>
    </lineage>
</organism>
<keyword evidence="1" id="KW-0479">Metal-binding</keyword>
<comment type="caution">
    <text evidence="8">The sequence shown here is derived from an EMBL/GenBank/DDBJ whole genome shotgun (WGS) entry which is preliminary data.</text>
</comment>
<dbReference type="GO" id="GO:0008270">
    <property type="term" value="F:zinc ion binding"/>
    <property type="evidence" value="ECO:0007669"/>
    <property type="project" value="InterPro"/>
</dbReference>
<keyword evidence="2" id="KW-0862">Zinc</keyword>
<proteinExistence type="predicted"/>
<dbReference type="InterPro" id="IPR007219">
    <property type="entry name" value="XnlR_reg_dom"/>
</dbReference>
<protein>
    <recommendedName>
        <fullName evidence="7">Xylanolytic transcriptional activator regulatory domain-containing protein</fullName>
    </recommendedName>
</protein>
<dbReference type="GO" id="GO:0006351">
    <property type="term" value="P:DNA-templated transcription"/>
    <property type="evidence" value="ECO:0007669"/>
    <property type="project" value="InterPro"/>
</dbReference>
<evidence type="ECO:0000256" key="4">
    <source>
        <dbReference type="ARBA" id="ARBA00023125"/>
    </source>
</evidence>
<evidence type="ECO:0000259" key="7">
    <source>
        <dbReference type="SMART" id="SM00906"/>
    </source>
</evidence>
<dbReference type="EMBL" id="MCFE01000005">
    <property type="protein sequence ID" value="ORY07865.1"/>
    <property type="molecule type" value="Genomic_DNA"/>
</dbReference>
<dbReference type="Proteomes" id="UP000193498">
    <property type="component" value="Unassembled WGS sequence"/>
</dbReference>
<dbReference type="Pfam" id="PF04082">
    <property type="entry name" value="Fungal_trans"/>
    <property type="match status" value="1"/>
</dbReference>
<keyword evidence="3" id="KW-0805">Transcription regulation</keyword>
<dbReference type="SMART" id="SM00906">
    <property type="entry name" value="Fungal_trans"/>
    <property type="match status" value="1"/>
</dbReference>
<dbReference type="STRING" id="1314790.A0A1Y1ZDH1"/>
<gene>
    <name evidence="8" type="ORF">K493DRAFT_295311</name>
</gene>
<dbReference type="InterPro" id="IPR051615">
    <property type="entry name" value="Transcr_Regulatory_Elem"/>
</dbReference>
<name>A0A1Y1ZDH1_9FUNG</name>
<evidence type="ECO:0000256" key="3">
    <source>
        <dbReference type="ARBA" id="ARBA00023015"/>
    </source>
</evidence>
<evidence type="ECO:0000313" key="9">
    <source>
        <dbReference type="Proteomes" id="UP000193498"/>
    </source>
</evidence>
<dbReference type="PANTHER" id="PTHR31313">
    <property type="entry name" value="TY1 ENHANCER ACTIVATOR"/>
    <property type="match status" value="1"/>
</dbReference>
<dbReference type="PANTHER" id="PTHR31313:SF81">
    <property type="entry name" value="TY1 ENHANCER ACTIVATOR"/>
    <property type="match status" value="1"/>
</dbReference>
<accession>A0A1Y1ZDH1</accession>
<dbReference type="CDD" id="cd12148">
    <property type="entry name" value="fungal_TF_MHR"/>
    <property type="match status" value="1"/>
</dbReference>
<evidence type="ECO:0000256" key="2">
    <source>
        <dbReference type="ARBA" id="ARBA00022833"/>
    </source>
</evidence>
<dbReference type="AlphaFoldDB" id="A0A1Y1ZDH1"/>
<dbReference type="GO" id="GO:0003677">
    <property type="term" value="F:DNA binding"/>
    <property type="evidence" value="ECO:0007669"/>
    <property type="project" value="UniProtKB-KW"/>
</dbReference>
<keyword evidence="9" id="KW-1185">Reference proteome</keyword>
<dbReference type="OrthoDB" id="2406834at2759"/>
<sequence>MEHILSELIQNDPQMVDAVMHEVRKLEENRDSAIITPTKAKPLEFRYAKFPGSHAPDTPTASGTCVTNTPAVTIDKSDDSTPPQNLHTPDNLLTTQPEMHATTSQRIALTTDPEVKTICNNRDQLLLDDEGRVRHCGNSSGLYLLQGSQKYQNDLFKIRPRVTATINRVDINPDPTALPSPNLFAYLVDVYFSKINPVFPLLHKEEFTQRLNRNELEMPYFLVNAMFSLSAALVSSESMLSKENLDAEGFFKKARTLLNQAYNASSVENAQGLALMSIYYHISQGGVKSWMYSGMAIRMAEDLGLHRDPDIWNIKLTTAEKETRKRTWWVCYLIDRFSSVCVGRPVSIDDQQFDTPLPSLTDDDLLTPNGVSPRTGLSLRPFHEVIKLHELIGRILSTMYIVRTPKTSNYQKFRTSLMDLDSQLDVWLNSLPADLAYIPTNYGAGNPPKSPTLIYAHVWYHCALILLHRPFVLRTESSPTSQSSSAQICMDAANSLTSIVTSCVSCPRASEIVLFLLFPIFTASTILLLQVKSSDQWIANSSRTSLFKNLEMLKQIRERCGYAGRYYTILHDLIAESNITPKQEAGSESSTIVSLSGMEQPACLQF</sequence>
<reference evidence="8 9" key="1">
    <citation type="submission" date="2016-07" db="EMBL/GenBank/DDBJ databases">
        <title>Pervasive Adenine N6-methylation of Active Genes in Fungi.</title>
        <authorList>
            <consortium name="DOE Joint Genome Institute"/>
            <person name="Mondo S.J."/>
            <person name="Dannebaum R.O."/>
            <person name="Kuo R.C."/>
            <person name="Labutti K."/>
            <person name="Haridas S."/>
            <person name="Kuo A."/>
            <person name="Salamov A."/>
            <person name="Ahrendt S.R."/>
            <person name="Lipzen A."/>
            <person name="Sullivan W."/>
            <person name="Andreopoulos W.B."/>
            <person name="Clum A."/>
            <person name="Lindquist E."/>
            <person name="Daum C."/>
            <person name="Ramamoorthy G.K."/>
            <person name="Gryganskyi A."/>
            <person name="Culley D."/>
            <person name="Magnuson J.K."/>
            <person name="James T.Y."/>
            <person name="O'Malley M.A."/>
            <person name="Stajich J.E."/>
            <person name="Spatafora J.W."/>
            <person name="Visel A."/>
            <person name="Grigoriev I.V."/>
        </authorList>
    </citation>
    <scope>NUCLEOTIDE SEQUENCE [LARGE SCALE GENOMIC DNA]</scope>
    <source>
        <strain evidence="8 9">CBS 931.73</strain>
    </source>
</reference>
<evidence type="ECO:0000256" key="6">
    <source>
        <dbReference type="ARBA" id="ARBA00023242"/>
    </source>
</evidence>
<keyword evidence="4" id="KW-0238">DNA-binding</keyword>
<keyword evidence="6" id="KW-0539">Nucleus</keyword>
<evidence type="ECO:0000256" key="1">
    <source>
        <dbReference type="ARBA" id="ARBA00022723"/>
    </source>
</evidence>